<protein>
    <submittedName>
        <fullName evidence="3">Uncharacterized protein</fullName>
    </submittedName>
</protein>
<sequence>MNQISPDQQQPSQRRNDFRSAREHSGLAQPTSDASPPIPKGGAARFSTATLLLFGGFALAIVSSFLTWETMTATVSALDTPLYTETKIIGLSAAAKFVVLAVIGVAVWLAWPILVKSSVSAKRLAGLSGVALLSVLFSAGWLVSVSGDNTNGVSASVGFGYLLYTAAAIAIAVGIIRTWMNRSKTQ</sequence>
<feature type="transmembrane region" description="Helical" evidence="2">
    <location>
        <begin position="88"/>
        <end position="111"/>
    </location>
</feature>
<keyword evidence="4" id="KW-1185">Reference proteome</keyword>
<dbReference type="AlphaFoldDB" id="A0A1X1V0K0"/>
<feature type="transmembrane region" description="Helical" evidence="2">
    <location>
        <begin position="155"/>
        <end position="176"/>
    </location>
</feature>
<keyword evidence="2" id="KW-0472">Membrane</keyword>
<dbReference type="Proteomes" id="UP000194000">
    <property type="component" value="Unassembled WGS sequence"/>
</dbReference>
<evidence type="ECO:0000313" key="4">
    <source>
        <dbReference type="Proteomes" id="UP000194000"/>
    </source>
</evidence>
<keyword evidence="2" id="KW-0812">Transmembrane</keyword>
<accession>A0A1X1V0K0</accession>
<feature type="transmembrane region" description="Helical" evidence="2">
    <location>
        <begin position="123"/>
        <end position="143"/>
    </location>
</feature>
<dbReference type="EMBL" id="LQOW01000008">
    <property type="protein sequence ID" value="ORV62557.1"/>
    <property type="molecule type" value="Genomic_DNA"/>
</dbReference>
<keyword evidence="2" id="KW-1133">Transmembrane helix</keyword>
<feature type="compositionally biased region" description="Basic and acidic residues" evidence="1">
    <location>
        <begin position="14"/>
        <end position="25"/>
    </location>
</feature>
<proteinExistence type="predicted"/>
<feature type="compositionally biased region" description="Polar residues" evidence="1">
    <location>
        <begin position="1"/>
        <end position="13"/>
    </location>
</feature>
<feature type="transmembrane region" description="Helical" evidence="2">
    <location>
        <begin position="49"/>
        <end position="68"/>
    </location>
</feature>
<name>A0A1X1V0K0_9MYCO</name>
<organism evidence="3 4">
    <name type="scientific">Mycobacterium fragae</name>
    <dbReference type="NCBI Taxonomy" id="1260918"/>
    <lineage>
        <taxon>Bacteria</taxon>
        <taxon>Bacillati</taxon>
        <taxon>Actinomycetota</taxon>
        <taxon>Actinomycetes</taxon>
        <taxon>Mycobacteriales</taxon>
        <taxon>Mycobacteriaceae</taxon>
        <taxon>Mycobacterium</taxon>
    </lineage>
</organism>
<feature type="region of interest" description="Disordered" evidence="1">
    <location>
        <begin position="1"/>
        <end position="39"/>
    </location>
</feature>
<gene>
    <name evidence="3" type="ORF">AWC06_09870</name>
</gene>
<reference evidence="3 4" key="1">
    <citation type="submission" date="2016-01" db="EMBL/GenBank/DDBJ databases">
        <title>The new phylogeny of the genus Mycobacterium.</title>
        <authorList>
            <person name="Tarcisio F."/>
            <person name="Conor M."/>
            <person name="Antonella G."/>
            <person name="Elisabetta G."/>
            <person name="Giulia F.S."/>
            <person name="Sara T."/>
            <person name="Anna F."/>
            <person name="Clotilde B."/>
            <person name="Roberto B."/>
            <person name="Veronica D.S."/>
            <person name="Fabio R."/>
            <person name="Monica P."/>
            <person name="Olivier J."/>
            <person name="Enrico T."/>
            <person name="Nicola S."/>
        </authorList>
    </citation>
    <scope>NUCLEOTIDE SEQUENCE [LARGE SCALE GENOMIC DNA]</scope>
    <source>
        <strain evidence="3 4">DSM 45731</strain>
    </source>
</reference>
<evidence type="ECO:0000256" key="1">
    <source>
        <dbReference type="SAM" id="MobiDB-lite"/>
    </source>
</evidence>
<evidence type="ECO:0000313" key="3">
    <source>
        <dbReference type="EMBL" id="ORV62557.1"/>
    </source>
</evidence>
<comment type="caution">
    <text evidence="3">The sequence shown here is derived from an EMBL/GenBank/DDBJ whole genome shotgun (WGS) entry which is preliminary data.</text>
</comment>
<evidence type="ECO:0000256" key="2">
    <source>
        <dbReference type="SAM" id="Phobius"/>
    </source>
</evidence>
<dbReference type="RefSeq" id="WP_085195222.1">
    <property type="nucleotide sequence ID" value="NZ_JACKVI010000005.1"/>
</dbReference>